<dbReference type="EMBL" id="CP034550">
    <property type="protein sequence ID" value="QFZ20607.1"/>
    <property type="molecule type" value="Genomic_DNA"/>
</dbReference>
<dbReference type="Proteomes" id="UP000325787">
    <property type="component" value="Chromosome"/>
</dbReference>
<dbReference type="KEGG" id="ssyi:EKG83_27220"/>
<organism evidence="1 2">
    <name type="scientific">Saccharothrix syringae</name>
    <name type="common">Nocardiopsis syringae</name>
    <dbReference type="NCBI Taxonomy" id="103733"/>
    <lineage>
        <taxon>Bacteria</taxon>
        <taxon>Bacillati</taxon>
        <taxon>Actinomycetota</taxon>
        <taxon>Actinomycetes</taxon>
        <taxon>Pseudonocardiales</taxon>
        <taxon>Pseudonocardiaceae</taxon>
        <taxon>Saccharothrix</taxon>
    </lineage>
</organism>
<sequence>MRDGIDWVEVGSGGRFEKIVSVLLSTLHPDSERIDGSGGDGGRDHQLRSGHRLELWQSKYFLRRLSESPTRKRQIIDSLVTAAALQPDSWTLVTPMVPTDDERDWFDGLADDYPFPLTWRGGDWLDARLVEHPAIVRHFMSANDEYVALMRELREEQDALVDGMPAALPRIERLAAKINDSNPFYKVDFTVRDGRVVDTRLRPAYRGAEKDSPVTIRFTVLSGLADADFIDRLNTALEYGEHAELPDSHVRDVVITAPPGFGAAYDQAHVTIGPAPQEPIDLTMRLAIRHPDGRQLAALPTRLTARRAGIRGVTLHGSDLTGVITARLRVDPHQGQFSLEISSDWSRPQLPGAALPILRFLQHATPPNTMLLSLGDIATTQPTQIPPAMAVSPGTVEAVQDLERLQTAAGEPFPVPRELTPEEDRELRLAVQLLDGHPVKIRPNPITFDTTDPERFIDEVRRGTNPRLSITPPNPYVVRIAGHEVTLGGYTVHINRPQIVRSSQERADRTVQLVVAPAEGHDMEIELNDISTGH</sequence>
<dbReference type="AlphaFoldDB" id="A0A5Q0H2Y5"/>
<evidence type="ECO:0000313" key="1">
    <source>
        <dbReference type="EMBL" id="QFZ20607.1"/>
    </source>
</evidence>
<reference evidence="2" key="1">
    <citation type="journal article" date="2021" name="Curr. Microbiol.">
        <title>Complete genome of nocamycin-producing strain Saccharothrix syringae NRRL B-16468 reveals the biosynthetic potential for secondary metabolites.</title>
        <authorList>
            <person name="Mo X."/>
            <person name="Yang S."/>
        </authorList>
    </citation>
    <scope>NUCLEOTIDE SEQUENCE [LARGE SCALE GENOMIC DNA]</scope>
    <source>
        <strain evidence="2">ATCC 51364 / DSM 43886 / JCM 6844 / KCTC 9398 / NBRC 14523 / NRRL B-16468 / INA 2240</strain>
    </source>
</reference>
<gene>
    <name evidence="1" type="ORF">EKG83_27220</name>
</gene>
<evidence type="ECO:0000313" key="2">
    <source>
        <dbReference type="Proteomes" id="UP000325787"/>
    </source>
</evidence>
<accession>A0A5Q0H2Y5</accession>
<protein>
    <submittedName>
        <fullName evidence="1">Uncharacterized protein</fullName>
    </submittedName>
</protein>
<proteinExistence type="predicted"/>
<keyword evidence="2" id="KW-1185">Reference proteome</keyword>
<dbReference type="RefSeq" id="WP_033435264.1">
    <property type="nucleotide sequence ID" value="NZ_CP034550.1"/>
</dbReference>
<dbReference type="OrthoDB" id="3695428at2"/>
<name>A0A5Q0H2Y5_SACSY</name>